<reference evidence="7" key="1">
    <citation type="submission" date="2016-10" db="EMBL/GenBank/DDBJ databases">
        <authorList>
            <person name="Varghese N."/>
            <person name="Submissions S."/>
        </authorList>
    </citation>
    <scope>NUCLEOTIDE SEQUENCE [LARGE SCALE GENOMIC DNA]</scope>
    <source>
        <strain evidence="7">CGMCC 4.2126</strain>
    </source>
</reference>
<dbReference type="InterPro" id="IPR036271">
    <property type="entry name" value="Tet_transcr_reg_TetR-rel_C_sf"/>
</dbReference>
<dbReference type="Gene3D" id="1.10.357.10">
    <property type="entry name" value="Tetracycline Repressor, domain 2"/>
    <property type="match status" value="1"/>
</dbReference>
<dbReference type="PANTHER" id="PTHR30055">
    <property type="entry name" value="HTH-TYPE TRANSCRIPTIONAL REGULATOR RUTR"/>
    <property type="match status" value="1"/>
</dbReference>
<dbReference type="PANTHER" id="PTHR30055:SF148">
    <property type="entry name" value="TETR-FAMILY TRANSCRIPTIONAL REGULATOR"/>
    <property type="match status" value="1"/>
</dbReference>
<dbReference type="AlphaFoldDB" id="A0A1I4BU56"/>
<keyword evidence="7" id="KW-1185">Reference proteome</keyword>
<protein>
    <submittedName>
        <fullName evidence="6">Transcriptional regulator, TetR family</fullName>
    </submittedName>
</protein>
<dbReference type="Gene3D" id="1.10.10.60">
    <property type="entry name" value="Homeodomain-like"/>
    <property type="match status" value="1"/>
</dbReference>
<gene>
    <name evidence="6" type="ORF">SAMN05216275_1339</name>
</gene>
<evidence type="ECO:0000256" key="2">
    <source>
        <dbReference type="ARBA" id="ARBA00023125"/>
    </source>
</evidence>
<evidence type="ECO:0000313" key="6">
    <source>
        <dbReference type="EMBL" id="SFK71599.1"/>
    </source>
</evidence>
<dbReference type="GO" id="GO:0000976">
    <property type="term" value="F:transcription cis-regulatory region binding"/>
    <property type="evidence" value="ECO:0007669"/>
    <property type="project" value="TreeGrafter"/>
</dbReference>
<dbReference type="PROSITE" id="PS50977">
    <property type="entry name" value="HTH_TETR_2"/>
    <property type="match status" value="1"/>
</dbReference>
<feature type="domain" description="HTH tetR-type" evidence="5">
    <location>
        <begin position="1"/>
        <end position="50"/>
    </location>
</feature>
<accession>A0A1I4BU56</accession>
<dbReference type="InterPro" id="IPR001647">
    <property type="entry name" value="HTH_TetR"/>
</dbReference>
<evidence type="ECO:0000259" key="5">
    <source>
        <dbReference type="PROSITE" id="PS50977"/>
    </source>
</evidence>
<dbReference type="InterPro" id="IPR050109">
    <property type="entry name" value="HTH-type_TetR-like_transc_reg"/>
</dbReference>
<dbReference type="GO" id="GO:0003700">
    <property type="term" value="F:DNA-binding transcription factor activity"/>
    <property type="evidence" value="ECO:0007669"/>
    <property type="project" value="TreeGrafter"/>
</dbReference>
<evidence type="ECO:0000256" key="1">
    <source>
        <dbReference type="ARBA" id="ARBA00023015"/>
    </source>
</evidence>
<keyword evidence="1" id="KW-0805">Transcription regulation</keyword>
<sequence>MELCTTEGYGKVTIEAIAARSGVSKKTIYRWWPAKGAVVLEAMVEMVGEVTQFPDTGDIVTDLRNQMIAVVDYFMTGPRAAVYAGIIAETQHDEALARNLLEQLLEPRIRAAQERLRRARDQGQFAPDADLEMAVDLLYGPIYYRLLLHLGAYSHKQIGALIDLVIGSLGPVRPAGPPPVQ</sequence>
<proteinExistence type="predicted"/>
<dbReference type="InterPro" id="IPR009057">
    <property type="entry name" value="Homeodomain-like_sf"/>
</dbReference>
<dbReference type="SUPFAM" id="SSF46689">
    <property type="entry name" value="Homeodomain-like"/>
    <property type="match status" value="1"/>
</dbReference>
<dbReference type="EMBL" id="FOQY01000033">
    <property type="protein sequence ID" value="SFK71599.1"/>
    <property type="molecule type" value="Genomic_DNA"/>
</dbReference>
<name>A0A1I4BU56_9ACTN</name>
<dbReference type="Pfam" id="PF16859">
    <property type="entry name" value="TetR_C_11"/>
    <property type="match status" value="1"/>
</dbReference>
<evidence type="ECO:0000256" key="4">
    <source>
        <dbReference type="PROSITE-ProRule" id="PRU00335"/>
    </source>
</evidence>
<evidence type="ECO:0000256" key="3">
    <source>
        <dbReference type="ARBA" id="ARBA00023163"/>
    </source>
</evidence>
<dbReference type="Pfam" id="PF00440">
    <property type="entry name" value="TetR_N"/>
    <property type="match status" value="1"/>
</dbReference>
<dbReference type="InterPro" id="IPR011075">
    <property type="entry name" value="TetR_C"/>
</dbReference>
<organism evidence="6 7">
    <name type="scientific">Streptosporangium canum</name>
    <dbReference type="NCBI Taxonomy" id="324952"/>
    <lineage>
        <taxon>Bacteria</taxon>
        <taxon>Bacillati</taxon>
        <taxon>Actinomycetota</taxon>
        <taxon>Actinomycetes</taxon>
        <taxon>Streptosporangiales</taxon>
        <taxon>Streptosporangiaceae</taxon>
        <taxon>Streptosporangium</taxon>
    </lineage>
</organism>
<dbReference type="SUPFAM" id="SSF48498">
    <property type="entry name" value="Tetracyclin repressor-like, C-terminal domain"/>
    <property type="match status" value="1"/>
</dbReference>
<keyword evidence="3" id="KW-0804">Transcription</keyword>
<dbReference type="Proteomes" id="UP000199111">
    <property type="component" value="Unassembled WGS sequence"/>
</dbReference>
<keyword evidence="2 4" id="KW-0238">DNA-binding</keyword>
<evidence type="ECO:0000313" key="7">
    <source>
        <dbReference type="Proteomes" id="UP000199111"/>
    </source>
</evidence>
<feature type="DNA-binding region" description="H-T-H motif" evidence="4">
    <location>
        <begin position="13"/>
        <end position="32"/>
    </location>
</feature>